<reference evidence="1 2" key="1">
    <citation type="journal article" date="2015" name="Genome Biol. Evol.">
        <title>The genome of winter moth (Operophtera brumata) provides a genomic perspective on sexual dimorphism and phenology.</title>
        <authorList>
            <person name="Derks M.F."/>
            <person name="Smit S."/>
            <person name="Salis L."/>
            <person name="Schijlen E."/>
            <person name="Bossers A."/>
            <person name="Mateman C."/>
            <person name="Pijl A.S."/>
            <person name="de Ridder D."/>
            <person name="Groenen M.A."/>
            <person name="Visser M.E."/>
            <person name="Megens H.J."/>
        </authorList>
    </citation>
    <scope>NUCLEOTIDE SEQUENCE [LARGE SCALE GENOMIC DNA]</scope>
    <source>
        <strain evidence="1">WM2013NL</strain>
        <tissue evidence="1">Head and thorax</tissue>
    </source>
</reference>
<evidence type="ECO:0000313" key="2">
    <source>
        <dbReference type="Proteomes" id="UP000037510"/>
    </source>
</evidence>
<organism evidence="1 2">
    <name type="scientific">Operophtera brumata</name>
    <name type="common">Winter moth</name>
    <name type="synonym">Phalaena brumata</name>
    <dbReference type="NCBI Taxonomy" id="104452"/>
    <lineage>
        <taxon>Eukaryota</taxon>
        <taxon>Metazoa</taxon>
        <taxon>Ecdysozoa</taxon>
        <taxon>Arthropoda</taxon>
        <taxon>Hexapoda</taxon>
        <taxon>Insecta</taxon>
        <taxon>Pterygota</taxon>
        <taxon>Neoptera</taxon>
        <taxon>Endopterygota</taxon>
        <taxon>Lepidoptera</taxon>
        <taxon>Glossata</taxon>
        <taxon>Ditrysia</taxon>
        <taxon>Geometroidea</taxon>
        <taxon>Geometridae</taxon>
        <taxon>Larentiinae</taxon>
        <taxon>Operophtera</taxon>
    </lineage>
</organism>
<dbReference type="Proteomes" id="UP000037510">
    <property type="component" value="Unassembled WGS sequence"/>
</dbReference>
<sequence>MDNHDIDFVTITIPKLKLYAKESVHKRSLKKRIAEKVIRKPSEASLRKYSLLDVKPLQVDSFQNDDLLYSFSLYAKKQNSVKLKKLLAIDLIEKYKIVNTDLRKRLYIEDTVDDVLAITDIDKGFYRYLNGRPLPEHIPIFKSLKYLLSKQLRLKHEVGCRRDCVINIEVNHRKELEMFDISTKRYLEQVKLLDMFISEDYNKSMECLKKWEILQVKVNAKILELKNLATDKFTIISRLIGLEYMYAAEQQQLHHFTYVTHLAPHAKKLKGDIKQLKECNAADSAAVLHMINLFKLQLGFAEENESQLKAIFFKVLNGLFFDSVGATDVLKLQVHLEFCYEKVYVDKPTSMPIFATAKALEDYYMRYSYKLDAMHNNKVKQATSQYIEKQKKILRRAKLAARELRLFGRLERALLRAHAPIASGQPKSVPVVHQPTKRRTTRQFTKGIVQKSNKHELTETEIEYLSLFTDWTKDEDPAHYIHFVKEDD</sequence>
<gene>
    <name evidence="1" type="ORF">OBRU01_17609</name>
</gene>
<keyword evidence="2" id="KW-1185">Reference proteome</keyword>
<dbReference type="AlphaFoldDB" id="A0A0L7L0J9"/>
<comment type="caution">
    <text evidence="1">The sequence shown here is derived from an EMBL/GenBank/DDBJ whole genome shotgun (WGS) entry which is preliminary data.</text>
</comment>
<name>A0A0L7L0J9_OPEBR</name>
<proteinExistence type="predicted"/>
<accession>A0A0L7L0J9</accession>
<protein>
    <submittedName>
        <fullName evidence="1">Uncharacterized protein</fullName>
    </submittedName>
</protein>
<dbReference type="EMBL" id="JTDY01003833">
    <property type="protein sequence ID" value="KOB68940.1"/>
    <property type="molecule type" value="Genomic_DNA"/>
</dbReference>
<evidence type="ECO:0000313" key="1">
    <source>
        <dbReference type="EMBL" id="KOB68940.1"/>
    </source>
</evidence>